<dbReference type="Proteomes" id="UP001498398">
    <property type="component" value="Unassembled WGS sequence"/>
</dbReference>
<proteinExistence type="predicted"/>
<dbReference type="InterPro" id="IPR051219">
    <property type="entry name" value="Heterochromatin_chromo-domain"/>
</dbReference>
<gene>
    <name evidence="5" type="ORF">VKT23_017266</name>
</gene>
<feature type="region of interest" description="Disordered" evidence="3">
    <location>
        <begin position="1"/>
        <end position="73"/>
    </location>
</feature>
<dbReference type="InterPro" id="IPR040684">
    <property type="entry name" value="HMUDK_hel"/>
</dbReference>
<feature type="domain" description="Chromo" evidence="4">
    <location>
        <begin position="445"/>
        <end position="498"/>
    </location>
</feature>
<dbReference type="PANTHER" id="PTHR22812">
    <property type="entry name" value="CHROMOBOX PROTEIN"/>
    <property type="match status" value="1"/>
</dbReference>
<name>A0ABR1IWS8_9AGAR</name>
<keyword evidence="6" id="KW-1185">Reference proteome</keyword>
<dbReference type="Pfam" id="PF00385">
    <property type="entry name" value="Chromo"/>
    <property type="match status" value="2"/>
</dbReference>
<accession>A0ABR1IWS8</accession>
<dbReference type="InterPro" id="IPR016197">
    <property type="entry name" value="Chromo-like_dom_sf"/>
</dbReference>
<evidence type="ECO:0000256" key="1">
    <source>
        <dbReference type="ARBA" id="ARBA00004123"/>
    </source>
</evidence>
<feature type="compositionally biased region" description="Low complexity" evidence="3">
    <location>
        <begin position="28"/>
        <end position="66"/>
    </location>
</feature>
<reference evidence="5 6" key="1">
    <citation type="submission" date="2024-01" db="EMBL/GenBank/DDBJ databases">
        <title>A draft genome for the cacao thread blight pathogen Marasmiellus scandens.</title>
        <authorList>
            <person name="Baruah I.K."/>
            <person name="Leung J."/>
            <person name="Bukari Y."/>
            <person name="Amoako-Attah I."/>
            <person name="Meinhardt L.W."/>
            <person name="Bailey B.A."/>
            <person name="Cohen S.P."/>
        </authorList>
    </citation>
    <scope>NUCLEOTIDE SEQUENCE [LARGE SCALE GENOMIC DNA]</scope>
    <source>
        <strain evidence="5 6">GH-19</strain>
    </source>
</reference>
<evidence type="ECO:0000313" key="6">
    <source>
        <dbReference type="Proteomes" id="UP001498398"/>
    </source>
</evidence>
<sequence length="554" mass="64588">MPPTRLHQSETPVSATDSELTTLTEWPSDLTSCNSDRSSSTPSSLTSYDDMEESSTLRSSRTTARRNYADPYSIPHPKLSRIFTRTESLDAVPQNRPKTIKIRGHTLYPTDAFDTFWYWCAERKLIDDRRRAGQSFPWTENKILQEWWFCNTFRILDRVSQYLVREVIEKGSQDPTELVFRIALFSTFTKPATWELLTEELGPLEWARYKRKDYQRVLSKAKANNITLYTGSFQKPAPHFEYKDVFMNHLLLLEVMMDKDLPGKIQSAEYMAEIYEFMESLPGMGPFNTFQLLLNLSYSDVMHFSNMDFVVPGLGAVSGLVKLFGPSITRAKEADPDIEVAVIRWLARNQTDHFRRLQLKPPKLKGRPMDLADIEHALCEVDKYCRLAHPKIKGTSSRTELRKKYNVSDYLHLPMPMIPKAWSNPKRRIERRWPDGSIPKCQKQYTVDSLLAHRRMEDKSVEFLVHWYGYDRPGDDTWEPEWSLLEDSPLVVEEYRNKIGSVIDYIDRMRKTSKGREFLVVWSGYDAKDGSWELESQLQQDAPGVLKKFLRSRK</sequence>
<protein>
    <recommendedName>
        <fullName evidence="4">Chromo domain-containing protein</fullName>
    </recommendedName>
</protein>
<evidence type="ECO:0000256" key="3">
    <source>
        <dbReference type="SAM" id="MobiDB-lite"/>
    </source>
</evidence>
<dbReference type="InterPro" id="IPR000953">
    <property type="entry name" value="Chromo/chromo_shadow_dom"/>
</dbReference>
<keyword evidence="2" id="KW-0539">Nucleus</keyword>
<evidence type="ECO:0000256" key="2">
    <source>
        <dbReference type="ARBA" id="ARBA00023242"/>
    </source>
</evidence>
<dbReference type="EMBL" id="JBANRG010000070">
    <property type="protein sequence ID" value="KAK7440013.1"/>
    <property type="molecule type" value="Genomic_DNA"/>
</dbReference>
<feature type="compositionally biased region" description="Polar residues" evidence="3">
    <location>
        <begin position="9"/>
        <end position="25"/>
    </location>
</feature>
<dbReference type="Pfam" id="PF18723">
    <property type="entry name" value="HMUDK_hel"/>
    <property type="match status" value="1"/>
</dbReference>
<dbReference type="PROSITE" id="PS50013">
    <property type="entry name" value="CHROMO_2"/>
    <property type="match status" value="2"/>
</dbReference>
<dbReference type="InterPro" id="IPR023780">
    <property type="entry name" value="Chromo_domain"/>
</dbReference>
<dbReference type="SUPFAM" id="SSF54160">
    <property type="entry name" value="Chromo domain-like"/>
    <property type="match status" value="2"/>
</dbReference>
<evidence type="ECO:0000313" key="5">
    <source>
        <dbReference type="EMBL" id="KAK7440013.1"/>
    </source>
</evidence>
<dbReference type="CDD" id="cd00024">
    <property type="entry name" value="CD_CSD"/>
    <property type="match status" value="2"/>
</dbReference>
<evidence type="ECO:0000259" key="4">
    <source>
        <dbReference type="PROSITE" id="PS50013"/>
    </source>
</evidence>
<dbReference type="Gene3D" id="2.40.50.40">
    <property type="match status" value="2"/>
</dbReference>
<comment type="caution">
    <text evidence="5">The sequence shown here is derived from an EMBL/GenBank/DDBJ whole genome shotgun (WGS) entry which is preliminary data.</text>
</comment>
<feature type="domain" description="Chromo" evidence="4">
    <location>
        <begin position="504"/>
        <end position="554"/>
    </location>
</feature>
<comment type="subcellular location">
    <subcellularLocation>
        <location evidence="1">Nucleus</location>
    </subcellularLocation>
</comment>
<dbReference type="SMART" id="SM00298">
    <property type="entry name" value="CHROMO"/>
    <property type="match status" value="2"/>
</dbReference>
<organism evidence="5 6">
    <name type="scientific">Marasmiellus scandens</name>
    <dbReference type="NCBI Taxonomy" id="2682957"/>
    <lineage>
        <taxon>Eukaryota</taxon>
        <taxon>Fungi</taxon>
        <taxon>Dikarya</taxon>
        <taxon>Basidiomycota</taxon>
        <taxon>Agaricomycotina</taxon>
        <taxon>Agaricomycetes</taxon>
        <taxon>Agaricomycetidae</taxon>
        <taxon>Agaricales</taxon>
        <taxon>Marasmiineae</taxon>
        <taxon>Omphalotaceae</taxon>
        <taxon>Marasmiellus</taxon>
    </lineage>
</organism>